<dbReference type="GO" id="GO:0097602">
    <property type="term" value="F:cullin family protein binding"/>
    <property type="evidence" value="ECO:0007669"/>
    <property type="project" value="TreeGrafter"/>
</dbReference>
<organism evidence="3 4">
    <name type="scientific">Bombardia bombarda</name>
    <dbReference type="NCBI Taxonomy" id="252184"/>
    <lineage>
        <taxon>Eukaryota</taxon>
        <taxon>Fungi</taxon>
        <taxon>Dikarya</taxon>
        <taxon>Ascomycota</taxon>
        <taxon>Pezizomycotina</taxon>
        <taxon>Sordariomycetes</taxon>
        <taxon>Sordariomycetidae</taxon>
        <taxon>Sordariales</taxon>
        <taxon>Lasiosphaeriaceae</taxon>
        <taxon>Bombardia</taxon>
    </lineage>
</organism>
<dbReference type="Proteomes" id="UP001174934">
    <property type="component" value="Unassembled WGS sequence"/>
</dbReference>
<reference evidence="3" key="1">
    <citation type="submission" date="2023-06" db="EMBL/GenBank/DDBJ databases">
        <title>Genome-scale phylogeny and comparative genomics of the fungal order Sordariales.</title>
        <authorList>
            <consortium name="Lawrence Berkeley National Laboratory"/>
            <person name="Hensen N."/>
            <person name="Bonometti L."/>
            <person name="Westerberg I."/>
            <person name="Brannstrom I.O."/>
            <person name="Guillou S."/>
            <person name="Cros-Aarteil S."/>
            <person name="Calhoun S."/>
            <person name="Haridas S."/>
            <person name="Kuo A."/>
            <person name="Mondo S."/>
            <person name="Pangilinan J."/>
            <person name="Riley R."/>
            <person name="LaButti K."/>
            <person name="Andreopoulos B."/>
            <person name="Lipzen A."/>
            <person name="Chen C."/>
            <person name="Yanf M."/>
            <person name="Daum C."/>
            <person name="Ng V."/>
            <person name="Clum A."/>
            <person name="Steindorff A."/>
            <person name="Ohm R."/>
            <person name="Martin F."/>
            <person name="Silar P."/>
            <person name="Natvig D."/>
            <person name="Lalanne C."/>
            <person name="Gautier V."/>
            <person name="Ament-velasquez S.L."/>
            <person name="Kruys A."/>
            <person name="Hutchinson M.I."/>
            <person name="Powell A.J."/>
            <person name="Barry K."/>
            <person name="Miller A.N."/>
            <person name="Grigoriev I.V."/>
            <person name="Debuchy R."/>
            <person name="Gladieux P."/>
            <person name="Thoren M.H."/>
            <person name="Johannesson H."/>
        </authorList>
    </citation>
    <scope>NUCLEOTIDE SEQUENCE</scope>
    <source>
        <strain evidence="3">SMH3391-2</strain>
    </source>
</reference>
<dbReference type="PANTHER" id="PTHR12281:SF31">
    <property type="entry name" value="DCN1-LIKE PROTEIN 3"/>
    <property type="match status" value="1"/>
</dbReference>
<dbReference type="GO" id="GO:0000151">
    <property type="term" value="C:ubiquitin ligase complex"/>
    <property type="evidence" value="ECO:0007669"/>
    <property type="project" value="TreeGrafter"/>
</dbReference>
<dbReference type="InterPro" id="IPR005176">
    <property type="entry name" value="PONY_dom"/>
</dbReference>
<dbReference type="GO" id="GO:0031624">
    <property type="term" value="F:ubiquitin conjugating enzyme binding"/>
    <property type="evidence" value="ECO:0007669"/>
    <property type="project" value="TreeGrafter"/>
</dbReference>
<feature type="domain" description="DCUN1" evidence="2">
    <location>
        <begin position="1"/>
        <end position="184"/>
    </location>
</feature>
<evidence type="ECO:0000259" key="2">
    <source>
        <dbReference type="PROSITE" id="PS51229"/>
    </source>
</evidence>
<dbReference type="InterPro" id="IPR042460">
    <property type="entry name" value="DCN1-like_PONY"/>
</dbReference>
<evidence type="ECO:0000256" key="1">
    <source>
        <dbReference type="RuleBase" id="RU410713"/>
    </source>
</evidence>
<dbReference type="AlphaFoldDB" id="A0AA39TVR3"/>
<dbReference type="PROSITE" id="PS51229">
    <property type="entry name" value="DCUN1"/>
    <property type="match status" value="1"/>
</dbReference>
<proteinExistence type="predicted"/>
<dbReference type="Gene3D" id="1.10.238.10">
    <property type="entry name" value="EF-hand"/>
    <property type="match status" value="1"/>
</dbReference>
<dbReference type="Pfam" id="PF03556">
    <property type="entry name" value="Cullin_binding"/>
    <property type="match status" value="1"/>
</dbReference>
<dbReference type="PANTHER" id="PTHR12281">
    <property type="entry name" value="RP42 RELATED"/>
    <property type="match status" value="1"/>
</dbReference>
<dbReference type="InterPro" id="IPR014764">
    <property type="entry name" value="DCN-prot"/>
</dbReference>
<dbReference type="EMBL" id="JAULSR010000012">
    <property type="protein sequence ID" value="KAK0609713.1"/>
    <property type="molecule type" value="Genomic_DNA"/>
</dbReference>
<keyword evidence="4" id="KW-1185">Reference proteome</keyword>
<protein>
    <recommendedName>
        <fullName evidence="1">Defective in cullin neddylation protein</fullName>
    </recommendedName>
</protein>
<accession>A0AA39TVR3</accession>
<gene>
    <name evidence="3" type="ORF">B0T17DRAFT_594000</name>
</gene>
<comment type="function">
    <text evidence="1">Neddylation of cullins play an essential role in the regulation of SCF-type complexes activity.</text>
</comment>
<dbReference type="GO" id="GO:0045116">
    <property type="term" value="P:protein neddylation"/>
    <property type="evidence" value="ECO:0007669"/>
    <property type="project" value="TreeGrafter"/>
</dbReference>
<dbReference type="Gene3D" id="1.10.238.200">
    <property type="entry name" value="Cullin, PONY binding domain"/>
    <property type="match status" value="1"/>
</dbReference>
<evidence type="ECO:0000313" key="3">
    <source>
        <dbReference type="EMBL" id="KAK0609713.1"/>
    </source>
</evidence>
<sequence>MSAESIEAYAKLMNVDHLSYELFVVLDIVQAISFSEMTRGGYVDGWKQVSVDSRVPADTAAHRKYVRACIDKLPRDPAYFKRVYQRAFQVGKEPAQKALDKEIAIVFWDMLFGEKVRPWQTRNVNWLDVWKRYLEEKWTRSVNKDMWSQTLHFAEKTMEDETLGFWSEDQAWPGVIDDFVVWCREKGVVKAKADVVEVMEVDD</sequence>
<evidence type="ECO:0000313" key="4">
    <source>
        <dbReference type="Proteomes" id="UP001174934"/>
    </source>
</evidence>
<name>A0AA39TVR3_9PEZI</name>
<comment type="caution">
    <text evidence="3">The sequence shown here is derived from an EMBL/GenBank/DDBJ whole genome shotgun (WGS) entry which is preliminary data.</text>
</comment>
<dbReference type="GO" id="GO:0032182">
    <property type="term" value="F:ubiquitin-like protein binding"/>
    <property type="evidence" value="ECO:0007669"/>
    <property type="project" value="TreeGrafter"/>
</dbReference>